<feature type="compositionally biased region" description="Gly residues" evidence="1">
    <location>
        <begin position="88"/>
        <end position="123"/>
    </location>
</feature>
<dbReference type="Pfam" id="PF00092">
    <property type="entry name" value="VWA"/>
    <property type="match status" value="1"/>
</dbReference>
<evidence type="ECO:0000259" key="3">
    <source>
        <dbReference type="PROSITE" id="PS50234"/>
    </source>
</evidence>
<keyword evidence="2" id="KW-1133">Transmembrane helix</keyword>
<keyword evidence="2" id="KW-0472">Membrane</keyword>
<keyword evidence="2" id="KW-0812">Transmembrane</keyword>
<feature type="region of interest" description="Disordered" evidence="1">
    <location>
        <begin position="1"/>
        <end position="272"/>
    </location>
</feature>
<dbReference type="Proteomes" id="UP000539313">
    <property type="component" value="Unassembled WGS sequence"/>
</dbReference>
<dbReference type="InterPro" id="IPR002035">
    <property type="entry name" value="VWF_A"/>
</dbReference>
<feature type="compositionally biased region" description="Low complexity" evidence="1">
    <location>
        <begin position="233"/>
        <end position="244"/>
    </location>
</feature>
<dbReference type="SMART" id="SM00327">
    <property type="entry name" value="VWA"/>
    <property type="match status" value="1"/>
</dbReference>
<protein>
    <submittedName>
        <fullName evidence="4">Mg-chelatase subunit ChlD</fullName>
    </submittedName>
</protein>
<dbReference type="EMBL" id="JACJII010000001">
    <property type="protein sequence ID" value="MBA9003988.1"/>
    <property type="molecule type" value="Genomic_DNA"/>
</dbReference>
<feature type="region of interest" description="Disordered" evidence="1">
    <location>
        <begin position="586"/>
        <end position="617"/>
    </location>
</feature>
<feature type="compositionally biased region" description="Gly residues" evidence="1">
    <location>
        <begin position="191"/>
        <end position="216"/>
    </location>
</feature>
<feature type="domain" description="VWFA" evidence="3">
    <location>
        <begin position="647"/>
        <end position="842"/>
    </location>
</feature>
<feature type="compositionally biased region" description="Basic and acidic residues" evidence="1">
    <location>
        <begin position="1"/>
        <end position="18"/>
    </location>
</feature>
<dbReference type="InterPro" id="IPR036465">
    <property type="entry name" value="vWFA_dom_sf"/>
</dbReference>
<evidence type="ECO:0000256" key="2">
    <source>
        <dbReference type="SAM" id="Phobius"/>
    </source>
</evidence>
<keyword evidence="5" id="KW-1185">Reference proteome</keyword>
<dbReference type="RefSeq" id="WP_182705599.1">
    <property type="nucleotide sequence ID" value="NZ_JACJII010000001.1"/>
</dbReference>
<evidence type="ECO:0000313" key="4">
    <source>
        <dbReference type="EMBL" id="MBA9003988.1"/>
    </source>
</evidence>
<comment type="caution">
    <text evidence="4">The sequence shown here is derived from an EMBL/GenBank/DDBJ whole genome shotgun (WGS) entry which is preliminary data.</text>
</comment>
<dbReference type="PROSITE" id="PS50234">
    <property type="entry name" value="VWFA"/>
    <property type="match status" value="1"/>
</dbReference>
<gene>
    <name evidence="4" type="ORF">HNR21_002870</name>
</gene>
<dbReference type="Gene3D" id="3.40.50.410">
    <property type="entry name" value="von Willebrand factor, type A domain"/>
    <property type="match status" value="1"/>
</dbReference>
<dbReference type="AlphaFoldDB" id="A0A7W3R867"/>
<sequence length="848" mass="88366">MSGRHRNDLPDEHGEGGHEASAPPPYGGSGADTSDWFTPRDTQGRPIAGRSSDYGEDPLTSPPGGSPGYPAGGPSSGRYQSRPSGGYERPGGSGGYQQPGGGYEHPAGSGGYERRPAGGGGHEQPGRYDRPAAGGGYGQSGGYERPGTGGYGTPGRHDVPGAAGAAGRGGSGESDIPDWFGTEGGGRRSGFEAGGFGGASDPGYGPGRPGGPGAGREPGERDEGGSFAGAGYGAYESISRSDGGPTLGGRSGGGRSGGGSRRSGDYDSGDYEYGRRRKRRGAGMIGPMAGAVGLALLLGVGVYAFAGGGGCGDDALSLDVAVAPDIEPAVAKTVGRFNDAEHEVDGKCVKATVRAAEPSAVSTLLQGQSVESAGNRRPDVWIPDSSLWVSLVRTSEKGKDAVQPTKTSVAQSPIVVAMPQQLTQSLRQNGTMTNPSWDSLLSVAGGSQAGTVTKNQLLPARSVRLYLPDPSRNAAGMGSLLIANTLLANDPDRESVLTGIVRKMRENTTPTVKSQFASFRRDRQGRYPIALSSEQAVWAHNRDKPQEPAVAIYPTEGTLLLDYPLAVSTADPARRQAARLLEQAVNTEPAREDVRGQGFRSADGKAPTTFDDDSGVDPRRVRQLPAPQPAVVQGLMQAWAKLSLGMRMLSVIDISGSMLESSGGVTRMQATARVAQGGLSLMSNDSELGQWVFSTEVDGSKDYKETVPIGPLGERIGSTTRRQLILSSLSQMRPKPNGDTGLYDTILAAYEHMTGTYKPEFVNSIVLFTDGKNDDDNGPTLNQTLDRLRGMADSTKPVQVIIIGIGSGIDVNELRQIAAVTGGSVYVARTPAEIQKIFLQAMSRRISN</sequence>
<dbReference type="SUPFAM" id="SSF53850">
    <property type="entry name" value="Periplasmic binding protein-like II"/>
    <property type="match status" value="1"/>
</dbReference>
<dbReference type="SUPFAM" id="SSF53300">
    <property type="entry name" value="vWA-like"/>
    <property type="match status" value="1"/>
</dbReference>
<evidence type="ECO:0000256" key="1">
    <source>
        <dbReference type="SAM" id="MobiDB-lite"/>
    </source>
</evidence>
<feature type="compositionally biased region" description="Gly residues" evidence="1">
    <location>
        <begin position="245"/>
        <end position="261"/>
    </location>
</feature>
<feature type="compositionally biased region" description="Low complexity" evidence="1">
    <location>
        <begin position="76"/>
        <end position="87"/>
    </location>
</feature>
<reference evidence="4 5" key="1">
    <citation type="submission" date="2020-08" db="EMBL/GenBank/DDBJ databases">
        <title>Sequencing the genomes of 1000 actinobacteria strains.</title>
        <authorList>
            <person name="Klenk H.-P."/>
        </authorList>
    </citation>
    <scope>NUCLEOTIDE SEQUENCE [LARGE SCALE GENOMIC DNA]</scope>
    <source>
        <strain evidence="4 5">DSM 45823</strain>
    </source>
</reference>
<name>A0A7W3R867_9ACTN</name>
<proteinExistence type="predicted"/>
<dbReference type="Pfam" id="PF13531">
    <property type="entry name" value="SBP_bac_11"/>
    <property type="match status" value="1"/>
</dbReference>
<evidence type="ECO:0000313" key="5">
    <source>
        <dbReference type="Proteomes" id="UP000539313"/>
    </source>
</evidence>
<feature type="compositionally biased region" description="Gly residues" evidence="1">
    <location>
        <begin position="66"/>
        <end position="75"/>
    </location>
</feature>
<feature type="transmembrane region" description="Helical" evidence="2">
    <location>
        <begin position="285"/>
        <end position="306"/>
    </location>
</feature>
<organism evidence="4 5">
    <name type="scientific">Thermomonospora cellulosilytica</name>
    <dbReference type="NCBI Taxonomy" id="1411118"/>
    <lineage>
        <taxon>Bacteria</taxon>
        <taxon>Bacillati</taxon>
        <taxon>Actinomycetota</taxon>
        <taxon>Actinomycetes</taxon>
        <taxon>Streptosporangiales</taxon>
        <taxon>Thermomonosporaceae</taxon>
        <taxon>Thermomonospora</taxon>
    </lineage>
</organism>
<accession>A0A7W3R867</accession>